<dbReference type="Proteomes" id="UP001597252">
    <property type="component" value="Unassembled WGS sequence"/>
</dbReference>
<comment type="caution">
    <text evidence="1">The sequence shown here is derived from an EMBL/GenBank/DDBJ whole genome shotgun (WGS) entry which is preliminary data.</text>
</comment>
<name>A0ABW4E983_9LACO</name>
<accession>A0ABW4E983</accession>
<sequence length="137" mass="15615">MNVQLVNFVDVHASIGTITTLLTTPSTFSDWMSTVVKVVQTPDAIEITRDNSFFNPHEHMRIQAHDGIVRFISTEGLVQYQVIFRPMSFGPNWTTIYQLLILTQPPTIPLTLLRPFLQMTFNTDLAQFARYAEAITL</sequence>
<gene>
    <name evidence="1" type="ORF">ACFQ5J_10620</name>
</gene>
<proteinExistence type="predicted"/>
<dbReference type="SUPFAM" id="SSF55961">
    <property type="entry name" value="Bet v1-like"/>
    <property type="match status" value="1"/>
</dbReference>
<dbReference type="RefSeq" id="WP_125749262.1">
    <property type="nucleotide sequence ID" value="NZ_JBHTON010000035.1"/>
</dbReference>
<organism evidence="1 2">
    <name type="scientific">Lacticaseibacillus baoqingensis</name>
    <dbReference type="NCBI Taxonomy" id="2486013"/>
    <lineage>
        <taxon>Bacteria</taxon>
        <taxon>Bacillati</taxon>
        <taxon>Bacillota</taxon>
        <taxon>Bacilli</taxon>
        <taxon>Lactobacillales</taxon>
        <taxon>Lactobacillaceae</taxon>
        <taxon>Lacticaseibacillus</taxon>
    </lineage>
</organism>
<evidence type="ECO:0000313" key="1">
    <source>
        <dbReference type="EMBL" id="MFD1485683.1"/>
    </source>
</evidence>
<keyword evidence="2" id="KW-1185">Reference proteome</keyword>
<reference evidence="2" key="1">
    <citation type="journal article" date="2019" name="Int. J. Syst. Evol. Microbiol.">
        <title>The Global Catalogue of Microorganisms (GCM) 10K type strain sequencing project: providing services to taxonomists for standard genome sequencing and annotation.</title>
        <authorList>
            <consortium name="The Broad Institute Genomics Platform"/>
            <consortium name="The Broad Institute Genome Sequencing Center for Infectious Disease"/>
            <person name="Wu L."/>
            <person name="Ma J."/>
        </authorList>
    </citation>
    <scope>NUCLEOTIDE SEQUENCE [LARGE SCALE GENOMIC DNA]</scope>
    <source>
        <strain evidence="2">CCM 8903</strain>
    </source>
</reference>
<dbReference type="EMBL" id="JBHTON010000035">
    <property type="protein sequence ID" value="MFD1485683.1"/>
    <property type="molecule type" value="Genomic_DNA"/>
</dbReference>
<evidence type="ECO:0008006" key="3">
    <source>
        <dbReference type="Google" id="ProtNLM"/>
    </source>
</evidence>
<evidence type="ECO:0000313" key="2">
    <source>
        <dbReference type="Proteomes" id="UP001597252"/>
    </source>
</evidence>
<protein>
    <recommendedName>
        <fullName evidence="3">SRPBCC family protein</fullName>
    </recommendedName>
</protein>